<name>A0A0P9EL63_9BACL</name>
<dbReference type="InterPro" id="IPR049123">
    <property type="entry name" value="56B_RHH"/>
</dbReference>
<dbReference type="InterPro" id="IPR013321">
    <property type="entry name" value="Arc_rbn_hlx_hlx"/>
</dbReference>
<evidence type="ECO:0000259" key="1">
    <source>
        <dbReference type="Pfam" id="PF21432"/>
    </source>
</evidence>
<sequence>MSKKAQLGNLIGQRSAQTVVNHDAHAEIVRVPPDTGMQETVNTETKSHINTGLQDPVEQTPQKKKKATFDMDPDLHTKLKIYAASRGTTMVEVIEELLRKHIL</sequence>
<feature type="domain" description="56B-like ribbon-helix-helix" evidence="1">
    <location>
        <begin position="74"/>
        <end position="96"/>
    </location>
</feature>
<dbReference type="Pfam" id="PF21432">
    <property type="entry name" value="56B_RHH"/>
    <property type="match status" value="1"/>
</dbReference>
<comment type="caution">
    <text evidence="2">The sequence shown here is derived from an EMBL/GenBank/DDBJ whole genome shotgun (WGS) entry which is preliminary data.</text>
</comment>
<dbReference type="AlphaFoldDB" id="A0A0P9EL63"/>
<organism evidence="2 3">
    <name type="scientific">Alicyclobacillus ferrooxydans</name>
    <dbReference type="NCBI Taxonomy" id="471514"/>
    <lineage>
        <taxon>Bacteria</taxon>
        <taxon>Bacillati</taxon>
        <taxon>Bacillota</taxon>
        <taxon>Bacilli</taxon>
        <taxon>Bacillales</taxon>
        <taxon>Alicyclobacillaceae</taxon>
        <taxon>Alicyclobacillus</taxon>
    </lineage>
</organism>
<dbReference type="RefSeq" id="WP_054968937.1">
    <property type="nucleotide sequence ID" value="NZ_LJCO01000042.1"/>
</dbReference>
<keyword evidence="3" id="KW-1185">Reference proteome</keyword>
<dbReference type="GO" id="GO:0006355">
    <property type="term" value="P:regulation of DNA-templated transcription"/>
    <property type="evidence" value="ECO:0007669"/>
    <property type="project" value="InterPro"/>
</dbReference>
<dbReference type="PATRIC" id="fig|471514.4.peg.495"/>
<protein>
    <recommendedName>
        <fullName evidence="1">56B-like ribbon-helix-helix domain-containing protein</fullName>
    </recommendedName>
</protein>
<evidence type="ECO:0000313" key="3">
    <source>
        <dbReference type="Proteomes" id="UP000050482"/>
    </source>
</evidence>
<evidence type="ECO:0000313" key="2">
    <source>
        <dbReference type="EMBL" id="KPV43963.1"/>
    </source>
</evidence>
<dbReference type="EMBL" id="LJCO01000042">
    <property type="protein sequence ID" value="KPV43963.1"/>
    <property type="molecule type" value="Genomic_DNA"/>
</dbReference>
<dbReference type="InterPro" id="IPR010985">
    <property type="entry name" value="Ribbon_hlx_hlx"/>
</dbReference>
<reference evidence="2 3" key="1">
    <citation type="submission" date="2015-09" db="EMBL/GenBank/DDBJ databases">
        <title>Draft genome sequence of Alicyclobacillus ferrooxydans DSM 22381.</title>
        <authorList>
            <person name="Hemp J."/>
        </authorList>
    </citation>
    <scope>NUCLEOTIDE SEQUENCE [LARGE SCALE GENOMIC DNA]</scope>
    <source>
        <strain evidence="2 3">TC-34</strain>
    </source>
</reference>
<gene>
    <name evidence="2" type="ORF">AN477_09600</name>
</gene>
<dbReference type="OrthoDB" id="2973491at2"/>
<dbReference type="Gene3D" id="1.10.1220.10">
    <property type="entry name" value="Met repressor-like"/>
    <property type="match status" value="1"/>
</dbReference>
<dbReference type="SUPFAM" id="SSF47598">
    <property type="entry name" value="Ribbon-helix-helix"/>
    <property type="match status" value="1"/>
</dbReference>
<dbReference type="Proteomes" id="UP000050482">
    <property type="component" value="Unassembled WGS sequence"/>
</dbReference>
<dbReference type="STRING" id="471514.AN477_09600"/>
<accession>A0A0P9EL63</accession>
<proteinExistence type="predicted"/>